<evidence type="ECO:0000256" key="3">
    <source>
        <dbReference type="ARBA" id="ARBA00010798"/>
    </source>
</evidence>
<dbReference type="SUPFAM" id="SSF50156">
    <property type="entry name" value="PDZ domain-like"/>
    <property type="match status" value="1"/>
</dbReference>
<dbReference type="PROSITE" id="PS50106">
    <property type="entry name" value="PDZ"/>
    <property type="match status" value="1"/>
</dbReference>
<evidence type="ECO:0000259" key="9">
    <source>
        <dbReference type="PROSITE" id="PS50003"/>
    </source>
</evidence>
<evidence type="ECO:0000256" key="5">
    <source>
        <dbReference type="ARBA" id="ARBA00022737"/>
    </source>
</evidence>
<evidence type="ECO:0000256" key="6">
    <source>
        <dbReference type="ARBA" id="ARBA00023136"/>
    </source>
</evidence>
<keyword evidence="6" id="KW-0472">Membrane</keyword>
<accession>A0ABM0M5C2</accession>
<evidence type="ECO:0000256" key="2">
    <source>
        <dbReference type="ARBA" id="ARBA00004245"/>
    </source>
</evidence>
<dbReference type="InterPro" id="IPR036034">
    <property type="entry name" value="PDZ_sf"/>
</dbReference>
<comment type="similarity">
    <text evidence="3">Belongs to the syntrophin family.</text>
</comment>
<dbReference type="PANTHER" id="PTHR10554:SF1">
    <property type="entry name" value="FI16515P1"/>
    <property type="match status" value="1"/>
</dbReference>
<evidence type="ECO:0000256" key="4">
    <source>
        <dbReference type="ARBA" id="ARBA00022490"/>
    </source>
</evidence>
<dbReference type="RefSeq" id="XP_006815213.1">
    <property type="nucleotide sequence ID" value="XM_006815150.1"/>
</dbReference>
<dbReference type="PANTHER" id="PTHR10554">
    <property type="entry name" value="SYNTROPHIN"/>
    <property type="match status" value="1"/>
</dbReference>
<keyword evidence="7" id="KW-0206">Cytoskeleton</keyword>
<evidence type="ECO:0000256" key="7">
    <source>
        <dbReference type="ARBA" id="ARBA00023212"/>
    </source>
</evidence>
<organism evidence="11 12">
    <name type="scientific">Saccoglossus kowalevskii</name>
    <name type="common">Acorn worm</name>
    <dbReference type="NCBI Taxonomy" id="10224"/>
    <lineage>
        <taxon>Eukaryota</taxon>
        <taxon>Metazoa</taxon>
        <taxon>Hemichordata</taxon>
        <taxon>Enteropneusta</taxon>
        <taxon>Harrimaniidae</taxon>
        <taxon>Saccoglossus</taxon>
    </lineage>
</organism>
<evidence type="ECO:0000256" key="1">
    <source>
        <dbReference type="ARBA" id="ARBA00004170"/>
    </source>
</evidence>
<sequence>MSIWFEDTLISVGLEPIVLLMSRTMSKPSATGSDVPSLKPQYGVKTGYFSVSDGKHEPEPVRMQLSREALILQKEEFVSVPVVQYAALPDEEELTKERTVCIKRQRVGGLGLSIKVNGVSIEDATHDDAVAALKNAGPEVTLTVRHFKAATPYLKQNAKRHPEASNENGGLENSQFNGPDSGSEVSSGADAIVIDETTTSPKLEKRWSDVLMVPLLMARITRYMPGSDKLRNLAFEVCAMDGTSSGVIHCSDLAELVDWMKAISANIATLNAQSMKITNNLLPHTDQVLHMGWISERLPASRSWQHWKSKFMAIRGSEIMLFESPPESELADDRQNSFSLKSGSDEEHYLSSESKGEMHVWFNAIQKASNSAVAKLGSKTYGCTWRGKVVGLTLDWNNGFTLFDAQNKQIILWKYRFSQLKGSSDDGKAKVKLHFQNSSVNLIETQELECPNLTKLLYCMHGFLSSKLAAVDPVFMKNAAHIDINEISIDINEISIDIDEISIDIDEISIDIDEISIDIDEISIDIDEISIDIDEISIDNDEISIDNDEISVDIDEISIGIDEISIDIDEISIDIDEI</sequence>
<keyword evidence="5" id="KW-0677">Repeat</keyword>
<dbReference type="InterPro" id="IPR041428">
    <property type="entry name" value="PHsplit_syntrophin"/>
</dbReference>
<comment type="subcellular location">
    <subcellularLocation>
        <location evidence="2">Cytoplasm</location>
        <location evidence="2">Cytoskeleton</location>
    </subcellularLocation>
    <subcellularLocation>
        <location evidence="1">Membrane</location>
        <topology evidence="1">Peripheral membrane protein</topology>
    </subcellularLocation>
</comment>
<dbReference type="InterPro" id="IPR001478">
    <property type="entry name" value="PDZ"/>
</dbReference>
<dbReference type="Gene3D" id="6.20.370.60">
    <property type="match status" value="1"/>
</dbReference>
<dbReference type="SUPFAM" id="SSF50729">
    <property type="entry name" value="PH domain-like"/>
    <property type="match status" value="2"/>
</dbReference>
<keyword evidence="11" id="KW-1185">Reference proteome</keyword>
<reference evidence="12" key="1">
    <citation type="submission" date="2025-08" db="UniProtKB">
        <authorList>
            <consortium name="RefSeq"/>
        </authorList>
    </citation>
    <scope>IDENTIFICATION</scope>
    <source>
        <tissue evidence="12">Testes</tissue>
    </source>
</reference>
<name>A0ABM0M5C2_SACKO</name>
<feature type="domain" description="PH" evidence="9">
    <location>
        <begin position="312"/>
        <end position="370"/>
    </location>
</feature>
<evidence type="ECO:0000313" key="11">
    <source>
        <dbReference type="Proteomes" id="UP000694865"/>
    </source>
</evidence>
<dbReference type="Proteomes" id="UP000694865">
    <property type="component" value="Unplaced"/>
</dbReference>
<dbReference type="InterPro" id="IPR001849">
    <property type="entry name" value="PH_domain"/>
</dbReference>
<proteinExistence type="inferred from homology"/>
<feature type="domain" description="PDZ" evidence="10">
    <location>
        <begin position="114"/>
        <end position="148"/>
    </location>
</feature>
<evidence type="ECO:0000259" key="10">
    <source>
        <dbReference type="PROSITE" id="PS50106"/>
    </source>
</evidence>
<feature type="non-terminal residue" evidence="12">
    <location>
        <position position="578"/>
    </location>
</feature>
<protein>
    <submittedName>
        <fullName evidence="12">Gamma-2-syntrophin-like</fullName>
    </submittedName>
</protein>
<evidence type="ECO:0000313" key="12">
    <source>
        <dbReference type="RefSeq" id="XP_006815213.1"/>
    </source>
</evidence>
<dbReference type="SMART" id="SM00233">
    <property type="entry name" value="PH"/>
    <property type="match status" value="2"/>
</dbReference>
<dbReference type="Pfam" id="PF23012">
    <property type="entry name" value="Syntrophin_4th"/>
    <property type="match status" value="1"/>
</dbReference>
<dbReference type="InterPro" id="IPR015482">
    <property type="entry name" value="Syntrophin"/>
</dbReference>
<dbReference type="Pfam" id="PF18012">
    <property type="entry name" value="PH_17"/>
    <property type="match status" value="1"/>
</dbReference>
<evidence type="ECO:0000256" key="8">
    <source>
        <dbReference type="SAM" id="MobiDB-lite"/>
    </source>
</evidence>
<dbReference type="Gene3D" id="2.30.29.30">
    <property type="entry name" value="Pleckstrin-homology domain (PH domain)/Phosphotyrosine-binding domain (PTB)"/>
    <property type="match status" value="2"/>
</dbReference>
<dbReference type="Pfam" id="PF00595">
    <property type="entry name" value="PDZ"/>
    <property type="match status" value="1"/>
</dbReference>
<feature type="region of interest" description="Disordered" evidence="8">
    <location>
        <begin position="155"/>
        <end position="187"/>
    </location>
</feature>
<dbReference type="GeneID" id="102801116"/>
<dbReference type="InterPro" id="IPR055108">
    <property type="entry name" value="Syntrophin_4th"/>
</dbReference>
<keyword evidence="4" id="KW-0963">Cytoplasm</keyword>
<dbReference type="PROSITE" id="PS50003">
    <property type="entry name" value="PH_DOMAIN"/>
    <property type="match status" value="1"/>
</dbReference>
<feature type="compositionally biased region" description="Polar residues" evidence="8">
    <location>
        <begin position="165"/>
        <end position="186"/>
    </location>
</feature>
<dbReference type="InterPro" id="IPR011993">
    <property type="entry name" value="PH-like_dom_sf"/>
</dbReference>
<gene>
    <name evidence="12" type="primary">LOC102801116</name>
</gene>